<sequence>MESKHEYTQGEKRMIVHSFDYFKGLKDQKIFKGMSTRKLVADCLDYQLTDIEPTIRQFIERENKAVRPTTATGISIHLYEETGILLGERTMQRVLCELDYRYVKGENRHMYADSEANIAFAMSICRGGNCESRCYRGGSTRGLSRRVVLQCKPCPRPDVVVVGQYSL</sequence>
<organism evidence="1 2">
    <name type="scientific">Phytophthora aleatoria</name>
    <dbReference type="NCBI Taxonomy" id="2496075"/>
    <lineage>
        <taxon>Eukaryota</taxon>
        <taxon>Sar</taxon>
        <taxon>Stramenopiles</taxon>
        <taxon>Oomycota</taxon>
        <taxon>Peronosporomycetes</taxon>
        <taxon>Peronosporales</taxon>
        <taxon>Peronosporaceae</taxon>
        <taxon>Phytophthora</taxon>
    </lineage>
</organism>
<name>A0A8J5I9C6_9STRA</name>
<gene>
    <name evidence="1" type="ORF">JG688_00013342</name>
</gene>
<accession>A0A8J5I9C6</accession>
<evidence type="ECO:0000313" key="2">
    <source>
        <dbReference type="Proteomes" id="UP000709295"/>
    </source>
</evidence>
<comment type="caution">
    <text evidence="1">The sequence shown here is derived from an EMBL/GenBank/DDBJ whole genome shotgun (WGS) entry which is preliminary data.</text>
</comment>
<reference evidence="1" key="1">
    <citation type="submission" date="2021-01" db="EMBL/GenBank/DDBJ databases">
        <title>Phytophthora aleatoria, a newly-described species from Pinus radiata is distinct from Phytophthora cactorum isolates based on comparative genomics.</title>
        <authorList>
            <person name="Mcdougal R."/>
            <person name="Panda P."/>
            <person name="Williams N."/>
            <person name="Studholme D.J."/>
        </authorList>
    </citation>
    <scope>NUCLEOTIDE SEQUENCE</scope>
    <source>
        <strain evidence="1">NZFS 4037</strain>
    </source>
</reference>
<dbReference type="EMBL" id="JAENGY010001122">
    <property type="protein sequence ID" value="KAG6952305.1"/>
    <property type="molecule type" value="Genomic_DNA"/>
</dbReference>
<keyword evidence="2" id="KW-1185">Reference proteome</keyword>
<dbReference type="AlphaFoldDB" id="A0A8J5I9C6"/>
<dbReference type="Proteomes" id="UP000709295">
    <property type="component" value="Unassembled WGS sequence"/>
</dbReference>
<protein>
    <submittedName>
        <fullName evidence="1">Uncharacterized protein</fullName>
    </submittedName>
</protein>
<evidence type="ECO:0000313" key="1">
    <source>
        <dbReference type="EMBL" id="KAG6952305.1"/>
    </source>
</evidence>
<proteinExistence type="predicted"/>